<dbReference type="GO" id="GO:0046872">
    <property type="term" value="F:metal ion binding"/>
    <property type="evidence" value="ECO:0007669"/>
    <property type="project" value="InterPro"/>
</dbReference>
<dbReference type="SUPFAM" id="SSF56059">
    <property type="entry name" value="Glutathione synthetase ATP-binding domain-like"/>
    <property type="match status" value="1"/>
</dbReference>
<dbReference type="Proteomes" id="UP000799429">
    <property type="component" value="Unassembled WGS sequence"/>
</dbReference>
<accession>A0A9P4SF64</accession>
<keyword evidence="3 4" id="KW-0067">ATP-binding</keyword>
<dbReference type="Pfam" id="PF18130">
    <property type="entry name" value="ATPgrasp_N"/>
    <property type="match status" value="1"/>
</dbReference>
<evidence type="ECO:0000313" key="7">
    <source>
        <dbReference type="Proteomes" id="UP000799429"/>
    </source>
</evidence>
<dbReference type="InterPro" id="IPR052032">
    <property type="entry name" value="ATP-dep_AA_Ligase"/>
</dbReference>
<proteinExistence type="predicted"/>
<dbReference type="Pfam" id="PF13535">
    <property type="entry name" value="ATP-grasp_4"/>
    <property type="match status" value="1"/>
</dbReference>
<dbReference type="InterPro" id="IPR041472">
    <property type="entry name" value="BL00235/CARNS1_N"/>
</dbReference>
<evidence type="ECO:0000256" key="2">
    <source>
        <dbReference type="ARBA" id="ARBA00022741"/>
    </source>
</evidence>
<dbReference type="AlphaFoldDB" id="A0A9P4SF64"/>
<dbReference type="Gene3D" id="3.40.50.20">
    <property type="match status" value="1"/>
</dbReference>
<feature type="domain" description="ATP-grasp" evidence="5">
    <location>
        <begin position="248"/>
        <end position="488"/>
    </location>
</feature>
<dbReference type="GO" id="GO:0016874">
    <property type="term" value="F:ligase activity"/>
    <property type="evidence" value="ECO:0007669"/>
    <property type="project" value="UniProtKB-KW"/>
</dbReference>
<dbReference type="PROSITE" id="PS50975">
    <property type="entry name" value="ATP_GRASP"/>
    <property type="match status" value="1"/>
</dbReference>
<keyword evidence="1" id="KW-0436">Ligase</keyword>
<evidence type="ECO:0000256" key="4">
    <source>
        <dbReference type="PROSITE-ProRule" id="PRU00409"/>
    </source>
</evidence>
<dbReference type="EMBL" id="MU006091">
    <property type="protein sequence ID" value="KAF2841746.1"/>
    <property type="molecule type" value="Genomic_DNA"/>
</dbReference>
<dbReference type="InterPro" id="IPR013815">
    <property type="entry name" value="ATP_grasp_subdomain_1"/>
</dbReference>
<sequence length="598" mass="67214">MALVDDETRTPQASFLSSTIDKLMSTPDAGDLAIHFLFPSIFGFVARSDFLEQRLEYCTCVAEVKSFLEPLQEVGRVQRNTNIIAMLQHGISESMGAIVRSPTVSAEALGLELKNRLSFPWLLPQMISPRRIAWVQGREDIESIERALKAARALGIKIVVLDERGHWLQDPNSPWANLREDFVEVDITPDEAFATRVALAVRSYPKPIDGIVTISDVRLEGVAEACISQHLPTEPPSAYETAGDKGKTRMNECGGRTQLESFILESADQLDDFFPDHKEAGRSLSYPRVVKPVVGWCSDCVSKVHNRQELSVAVHKASDRHATAAKPSTRVVIEPYVDGPEVDANLVIWKDKILFCEINDDFPSPADMAGAGWRANFQETQNVMPSALPKDEIKALRDHLQDSIRRQGFESGVFHCEARVRNSRVEYGVQSGDAFHCRDLRPKVKTPQQAPEVYLHEINARPPGYLESLAVLLTYGVDYYGLRMLMAIGDVEDARIKALSQPFMNGAQFHLSVMIIQQDKKGVMKSADAAKEFLEKHGHMKEYVVDYYSRKRRGDVLEGPAATALWWIAYFSVISRVSREDLLEKVKYIQDNFDYELD</sequence>
<evidence type="ECO:0000256" key="1">
    <source>
        <dbReference type="ARBA" id="ARBA00022598"/>
    </source>
</evidence>
<evidence type="ECO:0000313" key="6">
    <source>
        <dbReference type="EMBL" id="KAF2841746.1"/>
    </source>
</evidence>
<keyword evidence="7" id="KW-1185">Reference proteome</keyword>
<dbReference type="InterPro" id="IPR011761">
    <property type="entry name" value="ATP-grasp"/>
</dbReference>
<dbReference type="GO" id="GO:0005524">
    <property type="term" value="F:ATP binding"/>
    <property type="evidence" value="ECO:0007669"/>
    <property type="project" value="UniProtKB-UniRule"/>
</dbReference>
<dbReference type="Gene3D" id="3.30.470.20">
    <property type="entry name" value="ATP-grasp fold, B domain"/>
    <property type="match status" value="1"/>
</dbReference>
<keyword evidence="2 4" id="KW-0547">Nucleotide-binding</keyword>
<comment type="caution">
    <text evidence="6">The sequence shown here is derived from an EMBL/GenBank/DDBJ whole genome shotgun (WGS) entry which is preliminary data.</text>
</comment>
<gene>
    <name evidence="6" type="ORF">M501DRAFT_1022963</name>
</gene>
<protein>
    <recommendedName>
        <fullName evidence="5">ATP-grasp domain-containing protein</fullName>
    </recommendedName>
</protein>
<evidence type="ECO:0000256" key="3">
    <source>
        <dbReference type="ARBA" id="ARBA00022840"/>
    </source>
</evidence>
<name>A0A9P4SF64_9PEZI</name>
<dbReference type="Gene3D" id="3.30.1490.20">
    <property type="entry name" value="ATP-grasp fold, A domain"/>
    <property type="match status" value="1"/>
</dbReference>
<reference evidence="6" key="1">
    <citation type="journal article" date="2020" name="Stud. Mycol.">
        <title>101 Dothideomycetes genomes: a test case for predicting lifestyles and emergence of pathogens.</title>
        <authorList>
            <person name="Haridas S."/>
            <person name="Albert R."/>
            <person name="Binder M."/>
            <person name="Bloem J."/>
            <person name="Labutti K."/>
            <person name="Salamov A."/>
            <person name="Andreopoulos B."/>
            <person name="Baker S."/>
            <person name="Barry K."/>
            <person name="Bills G."/>
            <person name="Bluhm B."/>
            <person name="Cannon C."/>
            <person name="Castanera R."/>
            <person name="Culley D."/>
            <person name="Daum C."/>
            <person name="Ezra D."/>
            <person name="Gonzalez J."/>
            <person name="Henrissat B."/>
            <person name="Kuo A."/>
            <person name="Liang C."/>
            <person name="Lipzen A."/>
            <person name="Lutzoni F."/>
            <person name="Magnuson J."/>
            <person name="Mondo S."/>
            <person name="Nolan M."/>
            <person name="Ohm R."/>
            <person name="Pangilinan J."/>
            <person name="Park H.-J."/>
            <person name="Ramirez L."/>
            <person name="Alfaro M."/>
            <person name="Sun H."/>
            <person name="Tritt A."/>
            <person name="Yoshinaga Y."/>
            <person name="Zwiers L.-H."/>
            <person name="Turgeon B."/>
            <person name="Goodwin S."/>
            <person name="Spatafora J."/>
            <person name="Crous P."/>
            <person name="Grigoriev I."/>
        </authorList>
    </citation>
    <scope>NUCLEOTIDE SEQUENCE</scope>
    <source>
        <strain evidence="6">CBS 101060</strain>
    </source>
</reference>
<organism evidence="6 7">
    <name type="scientific">Patellaria atrata CBS 101060</name>
    <dbReference type="NCBI Taxonomy" id="1346257"/>
    <lineage>
        <taxon>Eukaryota</taxon>
        <taxon>Fungi</taxon>
        <taxon>Dikarya</taxon>
        <taxon>Ascomycota</taxon>
        <taxon>Pezizomycotina</taxon>
        <taxon>Dothideomycetes</taxon>
        <taxon>Dothideomycetes incertae sedis</taxon>
        <taxon>Patellariales</taxon>
        <taxon>Patellariaceae</taxon>
        <taxon>Patellaria</taxon>
    </lineage>
</organism>
<dbReference type="PANTHER" id="PTHR43585:SF2">
    <property type="entry name" value="ATP-GRASP ENZYME FSQD"/>
    <property type="match status" value="1"/>
</dbReference>
<evidence type="ECO:0000259" key="5">
    <source>
        <dbReference type="PROSITE" id="PS50975"/>
    </source>
</evidence>
<dbReference type="PANTHER" id="PTHR43585">
    <property type="entry name" value="FUMIPYRROLE BIOSYNTHESIS PROTEIN C"/>
    <property type="match status" value="1"/>
</dbReference>
<dbReference type="OrthoDB" id="434648at2759"/>